<dbReference type="RefSeq" id="WP_084943009.1">
    <property type="nucleotide sequence ID" value="NZ_NCUJ01000016.1"/>
</dbReference>
<proteinExistence type="predicted"/>
<dbReference type="AlphaFoldDB" id="A0A1X1GZ84"/>
<comment type="caution">
    <text evidence="1">The sequence shown here is derived from an EMBL/GenBank/DDBJ whole genome shotgun (WGS) entry which is preliminary data.</text>
</comment>
<reference evidence="1 2" key="1">
    <citation type="journal article" date="2016" name="Eur. J. Clin. Microbiol. Infect. Dis.">
        <title>Whole genome sequencing as a tool for phylogenetic analysis of clinical strains of Mitis group streptococci.</title>
        <authorList>
            <person name="Rasmussen L.H."/>
            <person name="Dargis R."/>
            <person name="Hojholt K."/>
            <person name="Christensen J.J."/>
            <person name="Skovgaard O."/>
            <person name="Justesen U.S."/>
            <person name="Rosenvinge F.S."/>
            <person name="Moser C."/>
            <person name="Lukjancenko O."/>
            <person name="Rasmussen S."/>
            <person name="Nielsen X.C."/>
        </authorList>
    </citation>
    <scope>NUCLEOTIDE SEQUENCE [LARGE SCALE GENOMIC DNA]</scope>
    <source>
        <strain evidence="1 2">RH_8610_08</strain>
    </source>
</reference>
<name>A0A1X1GZ84_STROR</name>
<organism evidence="1 2">
    <name type="scientific">Streptococcus oralis subsp. oralis</name>
    <dbReference type="NCBI Taxonomy" id="1891914"/>
    <lineage>
        <taxon>Bacteria</taxon>
        <taxon>Bacillati</taxon>
        <taxon>Bacillota</taxon>
        <taxon>Bacilli</taxon>
        <taxon>Lactobacillales</taxon>
        <taxon>Streptococcaceae</taxon>
        <taxon>Streptococcus</taxon>
    </lineage>
</organism>
<evidence type="ECO:0000313" key="1">
    <source>
        <dbReference type="EMBL" id="ORO52065.1"/>
    </source>
</evidence>
<dbReference type="Proteomes" id="UP000193768">
    <property type="component" value="Unassembled WGS sequence"/>
</dbReference>
<gene>
    <name evidence="1" type="ORF">B7722_03455</name>
</gene>
<evidence type="ECO:0000313" key="2">
    <source>
        <dbReference type="Proteomes" id="UP000193768"/>
    </source>
</evidence>
<dbReference type="EMBL" id="NCUJ01000016">
    <property type="protein sequence ID" value="ORO52065.1"/>
    <property type="molecule type" value="Genomic_DNA"/>
</dbReference>
<protein>
    <submittedName>
        <fullName evidence="1">Uncharacterized protein</fullName>
    </submittedName>
</protein>
<sequence>MKIICFIITEKRLRNIGRVDNTIAIGNEIGDNGTFIDLVNSNKPLDLKNRTYREDYPFSLWRRQWKQGIKSDYLGNYLFVYFGKGYLESSDAYLRVGAGVAQGWSDKNPLKYLENIINGNYGDNPGDAKMIQDGINDYKESYK</sequence>
<accession>A0A1X1GZ84</accession>